<reference evidence="3" key="1">
    <citation type="submission" date="2016-10" db="EMBL/GenBank/DDBJ databases">
        <authorList>
            <person name="Varghese N."/>
            <person name="Submissions S."/>
        </authorList>
    </citation>
    <scope>NUCLEOTIDE SEQUENCE [LARGE SCALE GENOMIC DNA]</scope>
    <source>
        <strain evidence="3">DSM 23445</strain>
    </source>
</reference>
<accession>A0A1I7CQD8</accession>
<gene>
    <name evidence="2" type="ORF">SAMN04489724_3313</name>
</gene>
<feature type="region of interest" description="Disordered" evidence="1">
    <location>
        <begin position="36"/>
        <end position="56"/>
    </location>
</feature>
<dbReference type="AlphaFoldDB" id="A0A1I7CQD8"/>
<organism evidence="2 3">
    <name type="scientific">Algoriphagus locisalis</name>
    <dbReference type="NCBI Taxonomy" id="305507"/>
    <lineage>
        <taxon>Bacteria</taxon>
        <taxon>Pseudomonadati</taxon>
        <taxon>Bacteroidota</taxon>
        <taxon>Cytophagia</taxon>
        <taxon>Cytophagales</taxon>
        <taxon>Cyclobacteriaceae</taxon>
        <taxon>Algoriphagus</taxon>
    </lineage>
</organism>
<name>A0A1I7CQD8_9BACT</name>
<keyword evidence="3" id="KW-1185">Reference proteome</keyword>
<dbReference type="EMBL" id="FPBF01000005">
    <property type="protein sequence ID" value="SFU01645.1"/>
    <property type="molecule type" value="Genomic_DNA"/>
</dbReference>
<evidence type="ECO:0000313" key="2">
    <source>
        <dbReference type="EMBL" id="SFU01645.1"/>
    </source>
</evidence>
<proteinExistence type="predicted"/>
<evidence type="ECO:0000256" key="1">
    <source>
        <dbReference type="SAM" id="MobiDB-lite"/>
    </source>
</evidence>
<dbReference type="Proteomes" id="UP000199673">
    <property type="component" value="Unassembled WGS sequence"/>
</dbReference>
<protein>
    <submittedName>
        <fullName evidence="2">Uncharacterized protein</fullName>
    </submittedName>
</protein>
<sequence length="56" mass="6196">MIFLGCKWAKSILASRFILDLPRGLCESSDTKLRISETPSSTEWDLPTLQAGPSLD</sequence>
<evidence type="ECO:0000313" key="3">
    <source>
        <dbReference type="Proteomes" id="UP000199673"/>
    </source>
</evidence>